<evidence type="ECO:0000313" key="3">
    <source>
        <dbReference type="EMBL" id="QHS81374.1"/>
    </source>
</evidence>
<dbReference type="InterPro" id="IPR002654">
    <property type="entry name" value="Glyco_trans_25"/>
</dbReference>
<dbReference type="SUPFAM" id="SSF53448">
    <property type="entry name" value="Nucleotide-diphospho-sugar transferases"/>
    <property type="match status" value="1"/>
</dbReference>
<sequence>MLPKLFLRLFPKIKWQYMIVMLAVIIGISFLISQTSMQSAAMHSTAAQFPPSLVINLDSRQDRMSEFTEEFRSWPSPVERVSAVKYSPGWKGCSASHLKCVKLARDRNYPWVLVLEDDCTLTPGASEQFQALLPYLWQNRDNWDIFYGGVTVIKKSKRISYTPPIFEVSCYAAHFCLIHNSSYDKILNNYPGAIEDYKDPIDVYYANTLRIWTTTPFFAKQRVSESDIEKGEKDYTEMFNRSEQKLLNL</sequence>
<feature type="transmembrane region" description="Helical" evidence="1">
    <location>
        <begin position="15"/>
        <end position="33"/>
    </location>
</feature>
<dbReference type="AlphaFoldDB" id="A0A6C0ANJ8"/>
<name>A0A6C0ANJ8_9ZZZZ</name>
<dbReference type="EMBL" id="MN740735">
    <property type="protein sequence ID" value="QHS81374.1"/>
    <property type="molecule type" value="Genomic_DNA"/>
</dbReference>
<organism evidence="3">
    <name type="scientific">viral metagenome</name>
    <dbReference type="NCBI Taxonomy" id="1070528"/>
    <lineage>
        <taxon>unclassified sequences</taxon>
        <taxon>metagenomes</taxon>
        <taxon>organismal metagenomes</taxon>
    </lineage>
</organism>
<dbReference type="Pfam" id="PF01755">
    <property type="entry name" value="Glyco_transf_25"/>
    <property type="match status" value="1"/>
</dbReference>
<accession>A0A6C0ANJ8</accession>
<reference evidence="3" key="1">
    <citation type="journal article" date="2020" name="Nature">
        <title>Giant virus diversity and host interactions through global metagenomics.</title>
        <authorList>
            <person name="Schulz F."/>
            <person name="Roux S."/>
            <person name="Paez-Espino D."/>
            <person name="Jungbluth S."/>
            <person name="Walsh D.A."/>
            <person name="Denef V.J."/>
            <person name="McMahon K.D."/>
            <person name="Konstantinidis K.T."/>
            <person name="Eloe-Fadrosh E.A."/>
            <person name="Kyrpides N.C."/>
            <person name="Woyke T."/>
        </authorList>
    </citation>
    <scope>NUCLEOTIDE SEQUENCE</scope>
    <source>
        <strain evidence="3">GVMAG-S-1101161-73</strain>
    </source>
</reference>
<keyword evidence="1" id="KW-0472">Membrane</keyword>
<evidence type="ECO:0000259" key="2">
    <source>
        <dbReference type="Pfam" id="PF01755"/>
    </source>
</evidence>
<protein>
    <recommendedName>
        <fullName evidence="2">Glycosyl transferase family 25 domain-containing protein</fullName>
    </recommendedName>
</protein>
<dbReference type="InterPro" id="IPR029044">
    <property type="entry name" value="Nucleotide-diphossugar_trans"/>
</dbReference>
<proteinExistence type="predicted"/>
<evidence type="ECO:0000256" key="1">
    <source>
        <dbReference type="SAM" id="Phobius"/>
    </source>
</evidence>
<keyword evidence="1" id="KW-1133">Transmembrane helix</keyword>
<feature type="domain" description="Glycosyl transferase family 25" evidence="2">
    <location>
        <begin position="88"/>
        <end position="136"/>
    </location>
</feature>
<keyword evidence="1" id="KW-0812">Transmembrane</keyword>